<dbReference type="PANTHER" id="PTHR30269:SF37">
    <property type="entry name" value="MEMBRANE TRANSPORTER PROTEIN"/>
    <property type="match status" value="1"/>
</dbReference>
<evidence type="ECO:0000256" key="7">
    <source>
        <dbReference type="ARBA" id="ARBA00023136"/>
    </source>
</evidence>
<comment type="similarity">
    <text evidence="2 8">Belongs to the 4-toluene sulfonate uptake permease (TSUP) (TC 2.A.102) family.</text>
</comment>
<evidence type="ECO:0000256" key="8">
    <source>
        <dbReference type="RuleBase" id="RU363041"/>
    </source>
</evidence>
<dbReference type="KEGG" id="meso:BSQ44_24960"/>
<keyword evidence="10" id="KW-1185">Reference proteome</keyword>
<name>A0A1L3SZV5_9HYPH</name>
<evidence type="ECO:0000256" key="1">
    <source>
        <dbReference type="ARBA" id="ARBA00004651"/>
    </source>
</evidence>
<evidence type="ECO:0000256" key="3">
    <source>
        <dbReference type="ARBA" id="ARBA00022448"/>
    </source>
</evidence>
<dbReference type="InterPro" id="IPR052017">
    <property type="entry name" value="TSUP"/>
</dbReference>
<feature type="transmembrane region" description="Helical" evidence="8">
    <location>
        <begin position="135"/>
        <end position="161"/>
    </location>
</feature>
<evidence type="ECO:0000256" key="6">
    <source>
        <dbReference type="ARBA" id="ARBA00022989"/>
    </source>
</evidence>
<protein>
    <recommendedName>
        <fullName evidence="8">Probable membrane transporter protein</fullName>
    </recommendedName>
</protein>
<keyword evidence="7 8" id="KW-0472">Membrane</keyword>
<dbReference type="Proteomes" id="UP000182840">
    <property type="component" value="Chromosome"/>
</dbReference>
<comment type="subcellular location">
    <subcellularLocation>
        <location evidence="1 8">Cell membrane</location>
        <topology evidence="1 8">Multi-pass membrane protein</topology>
    </subcellularLocation>
</comment>
<feature type="transmembrane region" description="Helical" evidence="8">
    <location>
        <begin position="233"/>
        <end position="258"/>
    </location>
</feature>
<proteinExistence type="inferred from homology"/>
<dbReference type="Pfam" id="PF01925">
    <property type="entry name" value="TauE"/>
    <property type="match status" value="1"/>
</dbReference>
<dbReference type="GO" id="GO:0005886">
    <property type="term" value="C:plasma membrane"/>
    <property type="evidence" value="ECO:0007669"/>
    <property type="project" value="UniProtKB-SubCell"/>
</dbReference>
<reference evidence="10" key="1">
    <citation type="submission" date="2016-11" db="EMBL/GenBank/DDBJ databases">
        <title>Mesorhizobium oceanicum sp. nov., isolated from deep seawater in South China Sea.</title>
        <authorList>
            <person name="Fu G.-Y."/>
        </authorList>
    </citation>
    <scope>NUCLEOTIDE SEQUENCE [LARGE SCALE GENOMIC DNA]</scope>
    <source>
        <strain evidence="10">B7</strain>
    </source>
</reference>
<evidence type="ECO:0000256" key="4">
    <source>
        <dbReference type="ARBA" id="ARBA00022475"/>
    </source>
</evidence>
<keyword evidence="6 8" id="KW-1133">Transmembrane helix</keyword>
<feature type="transmembrane region" description="Helical" evidence="8">
    <location>
        <begin position="12"/>
        <end position="37"/>
    </location>
</feature>
<dbReference type="EMBL" id="CP018171">
    <property type="protein sequence ID" value="APH74825.1"/>
    <property type="molecule type" value="Genomic_DNA"/>
</dbReference>
<dbReference type="PANTHER" id="PTHR30269">
    <property type="entry name" value="TRANSMEMBRANE PROTEIN YFCA"/>
    <property type="match status" value="1"/>
</dbReference>
<feature type="transmembrane region" description="Helical" evidence="8">
    <location>
        <begin position="103"/>
        <end position="123"/>
    </location>
</feature>
<evidence type="ECO:0000256" key="5">
    <source>
        <dbReference type="ARBA" id="ARBA00022692"/>
    </source>
</evidence>
<evidence type="ECO:0000313" key="9">
    <source>
        <dbReference type="EMBL" id="APH74825.1"/>
    </source>
</evidence>
<feature type="transmembrane region" description="Helical" evidence="8">
    <location>
        <begin position="173"/>
        <end position="192"/>
    </location>
</feature>
<keyword evidence="5 8" id="KW-0812">Transmembrane</keyword>
<dbReference type="STRING" id="1670800.BSQ44_24960"/>
<sequence length="261" mass="26945">MLPPLPELETALILLLATVFVAGVARGLSGFGTGMIVAPVAAALYGPRVALVVIVIMDSLPVLPITLPALKIARWKEVLPVALGLALFLPAGVYVLKHGDPVALRWFISLAILACAAALWSGWRYRGPRGAPVSFAVGGVAGLLSGIASIPGPPVIIYWLASNLPAAIMRANLLTLFFVGEGLSIVNLWAAGLFEADAVMLGVVASPVYFAGLATGSRLYGLASDTVYRRVTFLLIVAAAILALPAMQPLFAAIAGAVEGA</sequence>
<feature type="transmembrane region" description="Helical" evidence="8">
    <location>
        <begin position="78"/>
        <end position="96"/>
    </location>
</feature>
<dbReference type="AlphaFoldDB" id="A0A1L3SZV5"/>
<evidence type="ECO:0000256" key="2">
    <source>
        <dbReference type="ARBA" id="ARBA00009142"/>
    </source>
</evidence>
<evidence type="ECO:0000313" key="10">
    <source>
        <dbReference type="Proteomes" id="UP000182840"/>
    </source>
</evidence>
<keyword evidence="4 8" id="KW-1003">Cell membrane</keyword>
<gene>
    <name evidence="9" type="ORF">BSQ44_24960</name>
</gene>
<accession>A0A1L3SZV5</accession>
<feature type="transmembrane region" description="Helical" evidence="8">
    <location>
        <begin position="198"/>
        <end position="221"/>
    </location>
</feature>
<organism evidence="9 10">
    <name type="scientific">Aquibium oceanicum</name>
    <dbReference type="NCBI Taxonomy" id="1670800"/>
    <lineage>
        <taxon>Bacteria</taxon>
        <taxon>Pseudomonadati</taxon>
        <taxon>Pseudomonadota</taxon>
        <taxon>Alphaproteobacteria</taxon>
        <taxon>Hyphomicrobiales</taxon>
        <taxon>Phyllobacteriaceae</taxon>
        <taxon>Aquibium</taxon>
    </lineage>
</organism>
<dbReference type="InterPro" id="IPR002781">
    <property type="entry name" value="TM_pro_TauE-like"/>
</dbReference>
<keyword evidence="3" id="KW-0813">Transport</keyword>